<accession>A0A165EWI7</accession>
<feature type="non-terminal residue" evidence="2">
    <location>
        <position position="1"/>
    </location>
</feature>
<evidence type="ECO:0000313" key="3">
    <source>
        <dbReference type="Proteomes" id="UP000077266"/>
    </source>
</evidence>
<dbReference type="AlphaFoldDB" id="A0A165EWI7"/>
<dbReference type="OrthoDB" id="2673594at2759"/>
<reference evidence="2 3" key="1">
    <citation type="journal article" date="2016" name="Mol. Biol. Evol.">
        <title>Comparative Genomics of Early-Diverging Mushroom-Forming Fungi Provides Insights into the Origins of Lignocellulose Decay Capabilities.</title>
        <authorList>
            <person name="Nagy L.G."/>
            <person name="Riley R."/>
            <person name="Tritt A."/>
            <person name="Adam C."/>
            <person name="Daum C."/>
            <person name="Floudas D."/>
            <person name="Sun H."/>
            <person name="Yadav J.S."/>
            <person name="Pangilinan J."/>
            <person name="Larsson K.H."/>
            <person name="Matsuura K."/>
            <person name="Barry K."/>
            <person name="Labutti K."/>
            <person name="Kuo R."/>
            <person name="Ohm R.A."/>
            <person name="Bhattacharya S.S."/>
            <person name="Shirouzu T."/>
            <person name="Yoshinaga Y."/>
            <person name="Martin F.M."/>
            <person name="Grigoriev I.V."/>
            <person name="Hibbett D.S."/>
        </authorList>
    </citation>
    <scope>NUCLEOTIDE SEQUENCE [LARGE SCALE GENOMIC DNA]</scope>
    <source>
        <strain evidence="2 3">HHB12029</strain>
    </source>
</reference>
<protein>
    <submittedName>
        <fullName evidence="2">Uncharacterized protein</fullName>
    </submittedName>
</protein>
<gene>
    <name evidence="2" type="ORF">EXIGLDRAFT_572249</name>
</gene>
<keyword evidence="3" id="KW-1185">Reference proteome</keyword>
<proteinExistence type="predicted"/>
<feature type="non-terminal residue" evidence="2">
    <location>
        <position position="179"/>
    </location>
</feature>
<feature type="region of interest" description="Disordered" evidence="1">
    <location>
        <begin position="1"/>
        <end position="106"/>
    </location>
</feature>
<evidence type="ECO:0000313" key="2">
    <source>
        <dbReference type="EMBL" id="KZV87860.1"/>
    </source>
</evidence>
<sequence length="179" mass="19083">DGHDAGEDIGDQEAIDPANASKPAAGADPSKGSAPVKAPVTPQIPRLQTHEGARIRKPSQYIRDIQSGKGTATGLARNPAIARGVQIPKAPPAAAPAPQDASDEEDFAAFAKPVSAQELFPFDDYVISLLAASIDPEELEPLNVGEAQKRPDWMKWEQACKAEINAMHEKEVFELVKCP</sequence>
<dbReference type="EMBL" id="KV426113">
    <property type="protein sequence ID" value="KZV87860.1"/>
    <property type="molecule type" value="Genomic_DNA"/>
</dbReference>
<dbReference type="Proteomes" id="UP000077266">
    <property type="component" value="Unassembled WGS sequence"/>
</dbReference>
<evidence type="ECO:0000256" key="1">
    <source>
        <dbReference type="SAM" id="MobiDB-lite"/>
    </source>
</evidence>
<organism evidence="2 3">
    <name type="scientific">Exidia glandulosa HHB12029</name>
    <dbReference type="NCBI Taxonomy" id="1314781"/>
    <lineage>
        <taxon>Eukaryota</taxon>
        <taxon>Fungi</taxon>
        <taxon>Dikarya</taxon>
        <taxon>Basidiomycota</taxon>
        <taxon>Agaricomycotina</taxon>
        <taxon>Agaricomycetes</taxon>
        <taxon>Auriculariales</taxon>
        <taxon>Exidiaceae</taxon>
        <taxon>Exidia</taxon>
    </lineage>
</organism>
<name>A0A165EWI7_EXIGL</name>
<dbReference type="InParanoid" id="A0A165EWI7"/>